<comment type="subcellular location">
    <subcellularLocation>
        <location evidence="1">Secreted</location>
    </subcellularLocation>
</comment>
<dbReference type="eggNOG" id="COG2931">
    <property type="taxonomic scope" value="Bacteria"/>
</dbReference>
<accession>A0A061SKL2</accession>
<dbReference type="Proteomes" id="UP000027337">
    <property type="component" value="Unassembled WGS sequence"/>
</dbReference>
<dbReference type="InterPro" id="IPR050557">
    <property type="entry name" value="RTX_toxin/Mannuronan_C5-epim"/>
</dbReference>
<dbReference type="Gene3D" id="2.60.40.2700">
    <property type="match status" value="1"/>
</dbReference>
<protein>
    <recommendedName>
        <fullName evidence="6">Hemolysin type calcium-binding protein</fullName>
    </recommendedName>
</protein>
<evidence type="ECO:0000313" key="4">
    <source>
        <dbReference type="EMBL" id="KAJ01412.1"/>
    </source>
</evidence>
<dbReference type="PROSITE" id="PS00330">
    <property type="entry name" value="HEMOLYSIN_CALCIUM"/>
    <property type="match status" value="5"/>
</dbReference>
<evidence type="ECO:0000313" key="5">
    <source>
        <dbReference type="Proteomes" id="UP000027337"/>
    </source>
</evidence>
<dbReference type="GO" id="GO:0005509">
    <property type="term" value="F:calcium ion binding"/>
    <property type="evidence" value="ECO:0007669"/>
    <property type="project" value="InterPro"/>
</dbReference>
<name>A0A061SKL2_9RHOB</name>
<evidence type="ECO:0000256" key="2">
    <source>
        <dbReference type="ARBA" id="ARBA00022525"/>
    </source>
</evidence>
<evidence type="ECO:0000256" key="3">
    <source>
        <dbReference type="SAM" id="MobiDB-lite"/>
    </source>
</evidence>
<gene>
    <name evidence="4" type="ORF">PM02_19580</name>
</gene>
<feature type="non-terminal residue" evidence="4">
    <location>
        <position position="803"/>
    </location>
</feature>
<reference evidence="4 5" key="1">
    <citation type="journal article" date="2014" name="Genome Announc.">
        <title>Draft Genome Sequences of Two Isolates of the Roseobacter Group, Sulfitobacter sp. Strains 3SOLIMAR09 and 1FIGIMAR09, from Harbors of Mallorca Island (Mediterranean Sea).</title>
        <authorList>
            <person name="Mas-Llado M."/>
            <person name="Pina-Villalonga J.M."/>
            <person name="Brunet-Galmes I."/>
            <person name="Nogales B."/>
            <person name="Bosch R."/>
        </authorList>
    </citation>
    <scope>NUCLEOTIDE SEQUENCE [LARGE SCALE GENOMIC DNA]</scope>
    <source>
        <strain evidence="4 5">1FIGIMAR09</strain>
    </source>
</reference>
<comment type="caution">
    <text evidence="4">The sequence shown here is derived from an EMBL/GenBank/DDBJ whole genome shotgun (WGS) entry which is preliminary data.</text>
</comment>
<organism evidence="4 5">
    <name type="scientific">Sulfitobacter mediterraneus</name>
    <dbReference type="NCBI Taxonomy" id="83219"/>
    <lineage>
        <taxon>Bacteria</taxon>
        <taxon>Pseudomonadati</taxon>
        <taxon>Pseudomonadota</taxon>
        <taxon>Alphaproteobacteria</taxon>
        <taxon>Rhodobacterales</taxon>
        <taxon>Roseobacteraceae</taxon>
        <taxon>Sulfitobacter</taxon>
    </lineage>
</organism>
<dbReference type="PANTHER" id="PTHR38340:SF1">
    <property type="entry name" value="S-LAYER PROTEIN"/>
    <property type="match status" value="1"/>
</dbReference>
<dbReference type="Pfam" id="PF00353">
    <property type="entry name" value="HemolysinCabind"/>
    <property type="match status" value="7"/>
</dbReference>
<keyword evidence="5" id="KW-1185">Reference proteome</keyword>
<dbReference type="InterPro" id="IPR018511">
    <property type="entry name" value="Hemolysin-typ_Ca-bd_CS"/>
</dbReference>
<feature type="non-terminal residue" evidence="4">
    <location>
        <position position="1"/>
    </location>
</feature>
<dbReference type="SUPFAM" id="SSF51120">
    <property type="entry name" value="beta-Roll"/>
    <property type="match status" value="5"/>
</dbReference>
<dbReference type="Gene3D" id="2.150.10.10">
    <property type="entry name" value="Serralysin-like metalloprotease, C-terminal"/>
    <property type="match status" value="5"/>
</dbReference>
<dbReference type="InterPro" id="IPR001343">
    <property type="entry name" value="Hemolysn_Ca-bd"/>
</dbReference>
<sequence length="803" mass="83250">GSINQELSGDDTDNMIIGGAGDDTLTGGSGRDTLEGGAGSDRFDVNPGDEHITIADFQLGIDLIDLVDFTRKAALEAFAAATPGSVILNLEDGTVVHIEGEGVSPQTLGMSDLLIADGNVPATGRPVISGNAAEDALLTVDLSQIADLDGFNAETIALQWQRDGQDIVMATGTTYQLTQADVGSAITVLARFQDTGNTQEELESLPTQAVMNVNDLPSGSIFILGQPGTDAILTVDVSALNDEDGFDPSSIVVEWRRVDTDALLHTGDNFVVASAIRGAEIYAQARYLDDGGQTETIQSALLPLNWNIEIIGTEFDDTLVGADSDDILSGLAGDDIILAGAGNDDLRGGDGADIFLPGAGNDTVSGDDDFDSVSYDYVPGITPFTGIVLDLAAGFASNDGFGTIDTLLGIEDVSGTRFDDNILGDDNLNGLFGGDGDDTIDGREGFDEVWGGAGSDVLEGGAGGDDLIFLNAGHLWLAPGAEELFSEFVFGTHGVTVSLLNGISIDEYGDTDVISGFEDVVGTDFADQITGDDANNQLYGFGGEDQVFGLGGDDSLYGGGGADLLDGGEGDDRLEGGGGVDRLDGGSGSYDFVDYSRSDAAVHVDLAAGLTLSDGFGASDTLINIENVFGSDFDDTIVGNDQDNRLIGLMGDDTLDGGEGYDSVYYGNAESGIVVNLATGEVSGGEGFDRLDNIEWIIGTLYDDTILGDDEISDLNGYEGNDLIRGFGAQDWLRGGKGDDTLDGGSGNDTALIGGDMASFTLTLSPDGTSLTDRHADGEGTDTLISIEFLDFDQNIDLFGDNP</sequence>
<dbReference type="EMBL" id="JEMU01000041">
    <property type="protein sequence ID" value="KAJ01412.1"/>
    <property type="molecule type" value="Genomic_DNA"/>
</dbReference>
<evidence type="ECO:0000256" key="1">
    <source>
        <dbReference type="ARBA" id="ARBA00004613"/>
    </source>
</evidence>
<dbReference type="InterPro" id="IPR011049">
    <property type="entry name" value="Serralysin-like_metalloprot_C"/>
</dbReference>
<keyword evidence="2" id="KW-0964">Secreted</keyword>
<feature type="region of interest" description="Disordered" evidence="3">
    <location>
        <begin position="1"/>
        <end position="42"/>
    </location>
</feature>
<proteinExistence type="predicted"/>
<evidence type="ECO:0008006" key="6">
    <source>
        <dbReference type="Google" id="ProtNLM"/>
    </source>
</evidence>
<dbReference type="PRINTS" id="PR00313">
    <property type="entry name" value="CABNDNGRPT"/>
</dbReference>
<dbReference type="AlphaFoldDB" id="A0A061SKL2"/>
<dbReference type="GO" id="GO:0005576">
    <property type="term" value="C:extracellular region"/>
    <property type="evidence" value="ECO:0007669"/>
    <property type="project" value="UniProtKB-SubCell"/>
</dbReference>
<dbReference type="PANTHER" id="PTHR38340">
    <property type="entry name" value="S-LAYER PROTEIN"/>
    <property type="match status" value="1"/>
</dbReference>
<dbReference type="STRING" id="83219.PM02_19580"/>